<dbReference type="EMBL" id="MHKL01000001">
    <property type="protein sequence ID" value="OGY90065.1"/>
    <property type="molecule type" value="Genomic_DNA"/>
</dbReference>
<protein>
    <recommendedName>
        <fullName evidence="3">Helix-turn-helix domain-containing protein</fullName>
    </recommendedName>
</protein>
<comment type="caution">
    <text evidence="1">The sequence shown here is derived from an EMBL/GenBank/DDBJ whole genome shotgun (WGS) entry which is preliminary data.</text>
</comment>
<organism evidence="1 2">
    <name type="scientific">Candidatus Komeilibacteria bacterium RIFCSPLOWO2_01_FULL_45_10</name>
    <dbReference type="NCBI Taxonomy" id="1798550"/>
    <lineage>
        <taxon>Bacteria</taxon>
        <taxon>Candidatus Komeiliibacteriota</taxon>
    </lineage>
</organism>
<evidence type="ECO:0000313" key="1">
    <source>
        <dbReference type="EMBL" id="OGY90065.1"/>
    </source>
</evidence>
<sequence length="91" mass="10609">MPIRVSVSEAGRLFGVSTKTIRQAIKNEEIRYIVSMGRYKINFESLLLWSQKSTRRRNLLSTTGIGRFVGKWNIHNKKYSPNVELLKKLKQ</sequence>
<gene>
    <name evidence="1" type="ORF">A2927_00175</name>
</gene>
<name>A0A1G2BLT1_9BACT</name>
<proteinExistence type="predicted"/>
<evidence type="ECO:0008006" key="3">
    <source>
        <dbReference type="Google" id="ProtNLM"/>
    </source>
</evidence>
<dbReference type="Proteomes" id="UP000178849">
    <property type="component" value="Unassembled WGS sequence"/>
</dbReference>
<dbReference type="AlphaFoldDB" id="A0A1G2BLT1"/>
<accession>A0A1G2BLT1</accession>
<evidence type="ECO:0000313" key="2">
    <source>
        <dbReference type="Proteomes" id="UP000178849"/>
    </source>
</evidence>
<reference evidence="1 2" key="1">
    <citation type="journal article" date="2016" name="Nat. Commun.">
        <title>Thousands of microbial genomes shed light on interconnected biogeochemical processes in an aquifer system.</title>
        <authorList>
            <person name="Anantharaman K."/>
            <person name="Brown C.T."/>
            <person name="Hug L.A."/>
            <person name="Sharon I."/>
            <person name="Castelle C.J."/>
            <person name="Probst A.J."/>
            <person name="Thomas B.C."/>
            <person name="Singh A."/>
            <person name="Wilkins M.J."/>
            <person name="Karaoz U."/>
            <person name="Brodie E.L."/>
            <person name="Williams K.H."/>
            <person name="Hubbard S.S."/>
            <person name="Banfield J.F."/>
        </authorList>
    </citation>
    <scope>NUCLEOTIDE SEQUENCE [LARGE SCALE GENOMIC DNA]</scope>
</reference>